<dbReference type="GO" id="GO:0005886">
    <property type="term" value="C:plasma membrane"/>
    <property type="evidence" value="ECO:0007669"/>
    <property type="project" value="TreeGrafter"/>
</dbReference>
<dbReference type="InterPro" id="IPR018499">
    <property type="entry name" value="Tetraspanin/Peripherin"/>
</dbReference>
<dbReference type="EMBL" id="JAJJHW010002585">
    <property type="protein sequence ID" value="KAH8370688.1"/>
    <property type="molecule type" value="Genomic_DNA"/>
</dbReference>
<evidence type="ECO:0000256" key="2">
    <source>
        <dbReference type="ARBA" id="ARBA00006840"/>
    </source>
</evidence>
<feature type="transmembrane region" description="Helical" evidence="7">
    <location>
        <begin position="194"/>
        <end position="219"/>
    </location>
</feature>
<name>A0AAD4PL10_9MUSC</name>
<reference evidence="8" key="1">
    <citation type="journal article" date="2021" name="Mol. Ecol. Resour.">
        <title>Phylogenomic analyses of the genus Drosophila reveals genomic signals of climate adaptation.</title>
        <authorList>
            <person name="Li F."/>
            <person name="Rane R.V."/>
            <person name="Luria V."/>
            <person name="Xiong Z."/>
            <person name="Chen J."/>
            <person name="Li Z."/>
            <person name="Catullo R.A."/>
            <person name="Griffin P.C."/>
            <person name="Schiffer M."/>
            <person name="Pearce S."/>
            <person name="Lee S.F."/>
            <person name="McElroy K."/>
            <person name="Stocker A."/>
            <person name="Shirriffs J."/>
            <person name="Cockerell F."/>
            <person name="Coppin C."/>
            <person name="Sgro C.M."/>
            <person name="Karger A."/>
            <person name="Cain J.W."/>
            <person name="Weber J.A."/>
            <person name="Santpere G."/>
            <person name="Kirschner M.W."/>
            <person name="Hoffmann A.A."/>
            <person name="Oakeshott J.G."/>
            <person name="Zhang G."/>
        </authorList>
    </citation>
    <scope>NUCLEOTIDE SEQUENCE</scope>
    <source>
        <strain evidence="8">BGI-SZ-2011g</strain>
    </source>
</reference>
<keyword evidence="3 7" id="KW-0812">Transmembrane</keyword>
<feature type="transmembrane region" description="Helical" evidence="7">
    <location>
        <begin position="84"/>
        <end position="105"/>
    </location>
</feature>
<evidence type="ECO:0000256" key="6">
    <source>
        <dbReference type="PIRSR" id="PIRSR002419-1"/>
    </source>
</evidence>
<evidence type="ECO:0000313" key="8">
    <source>
        <dbReference type="EMBL" id="KAH8370688.1"/>
    </source>
</evidence>
<keyword evidence="4 7" id="KW-1133">Transmembrane helix</keyword>
<comment type="similarity">
    <text evidence="2 7">Belongs to the tetraspanin (TM4SF) family.</text>
</comment>
<evidence type="ECO:0000256" key="7">
    <source>
        <dbReference type="RuleBase" id="RU361218"/>
    </source>
</evidence>
<sequence length="224" mass="24747">MNCLSAMFKYLLYFLNLVFVAGGILMIVVGSIMVSSIGTFGSFSDSVNAQTIPICIIVIGCVIFIVAFFGCCGTIRENACCTTIYAVCMFVLFALQLALSIWIFVENENFLSKMNDLVESAWKQNDSANGYPMDALQLSFSCCGKDSYSDYTDGVPSSCCGYADRSRTCEAAIYTTRPPCRSKFNDFWSSNTDLIRWSSLIIALFELGIFVISCCLASAMRKQR</sequence>
<dbReference type="SUPFAM" id="SSF48652">
    <property type="entry name" value="Tetraspanin"/>
    <property type="match status" value="1"/>
</dbReference>
<dbReference type="Gene3D" id="1.10.1450.10">
    <property type="entry name" value="Tetraspanin"/>
    <property type="match status" value="1"/>
</dbReference>
<comment type="caution">
    <text evidence="8">The sequence shown here is derived from an EMBL/GenBank/DDBJ whole genome shotgun (WGS) entry which is preliminary data.</text>
</comment>
<evidence type="ECO:0000256" key="3">
    <source>
        <dbReference type="ARBA" id="ARBA00022692"/>
    </source>
</evidence>
<keyword evidence="5 7" id="KW-0472">Membrane</keyword>
<evidence type="ECO:0000313" key="9">
    <source>
        <dbReference type="Proteomes" id="UP001200034"/>
    </source>
</evidence>
<feature type="transmembrane region" description="Helical" evidence="7">
    <location>
        <begin position="12"/>
        <end position="38"/>
    </location>
</feature>
<keyword evidence="6" id="KW-1015">Disulfide bond</keyword>
<dbReference type="PRINTS" id="PR00259">
    <property type="entry name" value="TMFOUR"/>
</dbReference>
<gene>
    <name evidence="8" type="ORF">KR093_004693</name>
</gene>
<evidence type="ECO:0000256" key="5">
    <source>
        <dbReference type="ARBA" id="ARBA00023136"/>
    </source>
</evidence>
<accession>A0AAD4PL10</accession>
<proteinExistence type="inferred from homology"/>
<evidence type="ECO:0000256" key="1">
    <source>
        <dbReference type="ARBA" id="ARBA00004141"/>
    </source>
</evidence>
<dbReference type="Pfam" id="PF00335">
    <property type="entry name" value="Tetraspanin"/>
    <property type="match status" value="1"/>
</dbReference>
<dbReference type="AlphaFoldDB" id="A0AAD4PL10"/>
<dbReference type="CDD" id="cd03127">
    <property type="entry name" value="tetraspanin_LEL"/>
    <property type="match status" value="1"/>
</dbReference>
<protein>
    <recommendedName>
        <fullName evidence="7">Tetraspanin</fullName>
    </recommendedName>
</protein>
<evidence type="ECO:0000256" key="4">
    <source>
        <dbReference type="ARBA" id="ARBA00022989"/>
    </source>
</evidence>
<dbReference type="InterPro" id="IPR008952">
    <property type="entry name" value="Tetraspanin_EC2_sf"/>
</dbReference>
<dbReference type="Proteomes" id="UP001200034">
    <property type="component" value="Unassembled WGS sequence"/>
</dbReference>
<comment type="subcellular location">
    <subcellularLocation>
        <location evidence="1 7">Membrane</location>
        <topology evidence="1 7">Multi-pass membrane protein</topology>
    </subcellularLocation>
</comment>
<dbReference type="PANTHER" id="PTHR19282:SF521">
    <property type="entry name" value="IP01817P-RELATED"/>
    <property type="match status" value="1"/>
</dbReference>
<feature type="disulfide bond" evidence="6">
    <location>
        <begin position="143"/>
        <end position="159"/>
    </location>
</feature>
<dbReference type="InterPro" id="IPR000301">
    <property type="entry name" value="Tetraspanin_animals"/>
</dbReference>
<dbReference type="PIRSF" id="PIRSF002419">
    <property type="entry name" value="Tetraspanin"/>
    <property type="match status" value="1"/>
</dbReference>
<keyword evidence="9" id="KW-1185">Reference proteome</keyword>
<feature type="transmembrane region" description="Helical" evidence="7">
    <location>
        <begin position="50"/>
        <end position="72"/>
    </location>
</feature>
<organism evidence="8 9">
    <name type="scientific">Drosophila rubida</name>
    <dbReference type="NCBI Taxonomy" id="30044"/>
    <lineage>
        <taxon>Eukaryota</taxon>
        <taxon>Metazoa</taxon>
        <taxon>Ecdysozoa</taxon>
        <taxon>Arthropoda</taxon>
        <taxon>Hexapoda</taxon>
        <taxon>Insecta</taxon>
        <taxon>Pterygota</taxon>
        <taxon>Neoptera</taxon>
        <taxon>Endopterygota</taxon>
        <taxon>Diptera</taxon>
        <taxon>Brachycera</taxon>
        <taxon>Muscomorpha</taxon>
        <taxon>Ephydroidea</taxon>
        <taxon>Drosophilidae</taxon>
        <taxon>Drosophila</taxon>
    </lineage>
</organism>
<dbReference type="PANTHER" id="PTHR19282">
    <property type="entry name" value="TETRASPANIN"/>
    <property type="match status" value="1"/>
</dbReference>